<dbReference type="RefSeq" id="WP_005703082.1">
    <property type="nucleotide sequence ID" value="NZ_AEWB02000006.1"/>
</dbReference>
<organism evidence="5 6">
    <name type="scientific">Aggregatibacter aphrophilus ATCC 33389</name>
    <dbReference type="NCBI Taxonomy" id="985008"/>
    <lineage>
        <taxon>Bacteria</taxon>
        <taxon>Pseudomonadati</taxon>
        <taxon>Pseudomonadota</taxon>
        <taxon>Gammaproteobacteria</taxon>
        <taxon>Pasteurellales</taxon>
        <taxon>Pasteurellaceae</taxon>
        <taxon>Aggregatibacter</taxon>
    </lineage>
</organism>
<dbReference type="PANTHER" id="PTHR42781:SF4">
    <property type="entry name" value="SPERMIDINE_PUTRESCINE IMPORT ATP-BINDING PROTEIN POTA"/>
    <property type="match status" value="1"/>
</dbReference>
<keyword evidence="2" id="KW-0547">Nucleotide-binding</keyword>
<dbReference type="GeneID" id="49635912"/>
<dbReference type="Proteomes" id="UP000272690">
    <property type="component" value="Chromosome"/>
</dbReference>
<name>A0A448FA98_AGGAP</name>
<dbReference type="SMART" id="SM00382">
    <property type="entry name" value="AAA"/>
    <property type="match status" value="1"/>
</dbReference>
<dbReference type="InterPro" id="IPR008995">
    <property type="entry name" value="Mo/tungstate-bd_C_term_dom"/>
</dbReference>
<dbReference type="SUPFAM" id="SSF52540">
    <property type="entry name" value="P-loop containing nucleoside triphosphate hydrolases"/>
    <property type="match status" value="1"/>
</dbReference>
<dbReference type="GO" id="GO:0005524">
    <property type="term" value="F:ATP binding"/>
    <property type="evidence" value="ECO:0007669"/>
    <property type="project" value="UniProtKB-KW"/>
</dbReference>
<dbReference type="GO" id="GO:0016887">
    <property type="term" value="F:ATP hydrolysis activity"/>
    <property type="evidence" value="ECO:0007669"/>
    <property type="project" value="InterPro"/>
</dbReference>
<dbReference type="EMBL" id="LR134327">
    <property type="protein sequence ID" value="VEF43509.1"/>
    <property type="molecule type" value="Genomic_DNA"/>
</dbReference>
<keyword evidence="1" id="KW-0813">Transport</keyword>
<dbReference type="PROSITE" id="PS50893">
    <property type="entry name" value="ABC_TRANSPORTER_2"/>
    <property type="match status" value="1"/>
</dbReference>
<dbReference type="InterPro" id="IPR003593">
    <property type="entry name" value="AAA+_ATPase"/>
</dbReference>
<keyword evidence="5" id="KW-0378">Hydrolase</keyword>
<dbReference type="EC" id="3.6.3.31" evidence="5"/>
<dbReference type="PANTHER" id="PTHR42781">
    <property type="entry name" value="SPERMIDINE/PUTRESCINE IMPORT ATP-BINDING PROTEIN POTA"/>
    <property type="match status" value="1"/>
</dbReference>
<reference evidence="5 6" key="1">
    <citation type="submission" date="2018-12" db="EMBL/GenBank/DDBJ databases">
        <authorList>
            <consortium name="Pathogen Informatics"/>
        </authorList>
    </citation>
    <scope>NUCLEOTIDE SEQUENCE [LARGE SCALE GENOMIC DNA]</scope>
    <source>
        <strain evidence="5 6">NCTC5906</strain>
    </source>
</reference>
<accession>A0A448FA98</accession>
<dbReference type="Pfam" id="PF00005">
    <property type="entry name" value="ABC_tran"/>
    <property type="match status" value="1"/>
</dbReference>
<evidence type="ECO:0000313" key="5">
    <source>
        <dbReference type="EMBL" id="VEF43509.1"/>
    </source>
</evidence>
<protein>
    <submittedName>
        <fullName evidence="5">Spermidine/putrescine import ATP-binding protein PotA</fullName>
        <ecNumber evidence="5">3.6.3.31</ecNumber>
    </submittedName>
</protein>
<gene>
    <name evidence="5" type="primary">potA_2</name>
    <name evidence="5" type="ORF">NCTC5906_01504</name>
</gene>
<dbReference type="InterPro" id="IPR050093">
    <property type="entry name" value="ABC_SmlMolc_Importer"/>
</dbReference>
<dbReference type="SUPFAM" id="SSF50331">
    <property type="entry name" value="MOP-like"/>
    <property type="match status" value="1"/>
</dbReference>
<proteinExistence type="predicted"/>
<dbReference type="InterPro" id="IPR003439">
    <property type="entry name" value="ABC_transporter-like_ATP-bd"/>
</dbReference>
<dbReference type="GO" id="GO:0015697">
    <property type="term" value="P:quaternary ammonium group transport"/>
    <property type="evidence" value="ECO:0007669"/>
    <property type="project" value="UniProtKB-ARBA"/>
</dbReference>
<evidence type="ECO:0000256" key="3">
    <source>
        <dbReference type="ARBA" id="ARBA00022840"/>
    </source>
</evidence>
<evidence type="ECO:0000259" key="4">
    <source>
        <dbReference type="PROSITE" id="PS50893"/>
    </source>
</evidence>
<dbReference type="FunFam" id="3.40.50.300:FF:000425">
    <property type="entry name" value="Probable ABC transporter, ATP-binding subunit"/>
    <property type="match status" value="1"/>
</dbReference>
<dbReference type="AlphaFoldDB" id="A0A448FA98"/>
<dbReference type="InterPro" id="IPR017871">
    <property type="entry name" value="ABC_transporter-like_CS"/>
</dbReference>
<evidence type="ECO:0000313" key="6">
    <source>
        <dbReference type="Proteomes" id="UP000272690"/>
    </source>
</evidence>
<keyword evidence="3 5" id="KW-0067">ATP-binding</keyword>
<sequence length="346" mass="38464">MTQHIELKNIYKSFGQTKVLQDFNLTFQKGKFTTLLGASGCGKTTILRLIAGLEELDQGQILCDGRDISLLSPQQRGVGIVFQSYALFPHLSVGENVAFGLKMQEENPTNIAEKVKNALKMVELEGFEQRGIEQLSGGQQQRVALARALVIAPQILLFDEPLSNLDTNLRRTMREMIRHLQQQLGITALYVTHDQSEAFAVSDEVVVMNQGKVDQIGTPNHLYRSPSSCFTATFMGDVSFFPVKAKAGKLFMGESPLSISLLEALTDGDYHLGIRPEGVLLAANGEPSARCDIQTAVFMGNYWEINVLWHGMPLLVHLNPNDYVPNQSHYFVQLRPIGWFVLPMVA</sequence>
<dbReference type="Gene3D" id="3.40.50.300">
    <property type="entry name" value="P-loop containing nucleotide triphosphate hydrolases"/>
    <property type="match status" value="1"/>
</dbReference>
<evidence type="ECO:0000256" key="2">
    <source>
        <dbReference type="ARBA" id="ARBA00022741"/>
    </source>
</evidence>
<feature type="domain" description="ABC transporter" evidence="4">
    <location>
        <begin position="5"/>
        <end position="235"/>
    </location>
</feature>
<dbReference type="InterPro" id="IPR027417">
    <property type="entry name" value="P-loop_NTPase"/>
</dbReference>
<dbReference type="OrthoDB" id="9802264at2"/>
<dbReference type="PROSITE" id="PS00211">
    <property type="entry name" value="ABC_TRANSPORTER_1"/>
    <property type="match status" value="1"/>
</dbReference>
<evidence type="ECO:0000256" key="1">
    <source>
        <dbReference type="ARBA" id="ARBA00022448"/>
    </source>
</evidence>